<feature type="transmembrane region" description="Helical" evidence="2">
    <location>
        <begin position="322"/>
        <end position="339"/>
    </location>
</feature>
<protein>
    <recommendedName>
        <fullName evidence="3">Calcium channel YVC1-like C-terminal transmembrane domain-containing protein</fullName>
    </recommendedName>
</protein>
<dbReference type="RefSeq" id="XP_007800074.1">
    <property type="nucleotide sequence ID" value="XM_007801883.1"/>
</dbReference>
<dbReference type="Proteomes" id="UP000019373">
    <property type="component" value="Unassembled WGS sequence"/>
</dbReference>
<evidence type="ECO:0000259" key="3">
    <source>
        <dbReference type="Pfam" id="PF23317"/>
    </source>
</evidence>
<keyword evidence="2" id="KW-0472">Membrane</keyword>
<dbReference type="InterPro" id="IPR052971">
    <property type="entry name" value="TRP_calcium_channel"/>
</dbReference>
<dbReference type="OrthoDB" id="310870at2759"/>
<dbReference type="eggNOG" id="ENOG502R4J4">
    <property type="taxonomic scope" value="Eukaryota"/>
</dbReference>
<keyword evidence="5" id="KW-1185">Reference proteome</keyword>
<proteinExistence type="predicted"/>
<dbReference type="PANTHER" id="PTHR35859:SF5">
    <property type="entry name" value="ION TRANSPORT DOMAIN-CONTAINING PROTEIN"/>
    <property type="match status" value="1"/>
</dbReference>
<evidence type="ECO:0000256" key="1">
    <source>
        <dbReference type="SAM" id="MobiDB-lite"/>
    </source>
</evidence>
<dbReference type="PANTHER" id="PTHR35859">
    <property type="entry name" value="NONSELECTIVE CATION CHANNEL PROTEIN"/>
    <property type="match status" value="1"/>
</dbReference>
<dbReference type="GeneID" id="19237105"/>
<feature type="transmembrane region" description="Helical" evidence="2">
    <location>
        <begin position="360"/>
        <end position="380"/>
    </location>
</feature>
<reference evidence="5" key="1">
    <citation type="journal article" date="2014" name="BMC Genomics">
        <title>Genome characteristics reveal the impact of lichenization on lichen-forming fungus Endocarpon pusillum Hedwig (Verrucariales, Ascomycota).</title>
        <authorList>
            <person name="Wang Y.-Y."/>
            <person name="Liu B."/>
            <person name="Zhang X.-Y."/>
            <person name="Zhou Q.-M."/>
            <person name="Zhang T."/>
            <person name="Li H."/>
            <person name="Yu Y.-F."/>
            <person name="Zhang X.-L."/>
            <person name="Hao X.-Y."/>
            <person name="Wang M."/>
            <person name="Wang L."/>
            <person name="Wei J.-C."/>
        </authorList>
    </citation>
    <scope>NUCLEOTIDE SEQUENCE [LARGE SCALE GENOMIC DNA]</scope>
    <source>
        <strain evidence="5">Z07020 / HMAS-L-300199</strain>
    </source>
</reference>
<dbReference type="OMA" id="GYACEFV"/>
<feature type="domain" description="Calcium channel YVC1-like C-terminal transmembrane" evidence="3">
    <location>
        <begin position="304"/>
        <end position="598"/>
    </location>
</feature>
<feature type="compositionally biased region" description="Basic and acidic residues" evidence="1">
    <location>
        <begin position="146"/>
        <end position="159"/>
    </location>
</feature>
<evidence type="ECO:0000313" key="4">
    <source>
        <dbReference type="EMBL" id="ERF74364.1"/>
    </source>
</evidence>
<feature type="transmembrane region" description="Helical" evidence="2">
    <location>
        <begin position="492"/>
        <end position="510"/>
    </location>
</feature>
<dbReference type="Pfam" id="PF23317">
    <property type="entry name" value="YVC1_C"/>
    <property type="match status" value="1"/>
</dbReference>
<sequence length="694" mass="77444">MESRTIAMAIPGPLPQTPAAQSYISLHQPELEAPIIDKNELFPDVVQKITSYITKAIDSSYSYEQIRTSGAGQRLRPLVTSLTDDCHHSAIVAAILASRWLFISTDLDDTGVNESRGLACELVAWEFLTCLSERELMDHLLHELPEDTNREDPQVDMESRPSPSSGSAHSGEHEAANDQTPLLQRHQREFGEFYKPPNQEAPSSSTTYRAESDLSEVEQVDDPTKPLAGLNALEIAAVANAKKFLAQRLVQKVVRDIWDGNIIFWESLSVNAVKRARVYNKRIADPYARLRVPKYAKAIQICFFAALFALYYAVLIQRHPHAITVTEVFLYIWIAAFAYDEFGEFKDAGVAFYQTDFWSLWDLGIIITGIAFLIVRAIGLLGQSDYLTDLSFDTLALLALFLIPVLKEMTKDVIKFLPVVSSYLGFDVAAEVHNSFLLIGAVANLAWGTGIDQPSFWPYFNVWPPFTPPVQIHPRTPNLGAAMECTLHTRQLIFVTLTNILLITSLISLLSNSLTEVMAHAREEYLFQYSIYVLESSSTSSRLTYFFPPLNLIALLFRPLRLVVPAQTLRQFRILILKATHAPFVAIIFAYESSRLFSSHRSHFPPAASSSMHINYSRPGRPLSSNLGARFTALKPALAPSTPQQPSQHQQHLPGSSSSALSTADVAEMLTILQKLSSQVDELSMKVAGQSKDW</sequence>
<accession>U1HY06</accession>
<dbReference type="EMBL" id="KE720882">
    <property type="protein sequence ID" value="ERF74364.1"/>
    <property type="molecule type" value="Genomic_DNA"/>
</dbReference>
<dbReference type="AlphaFoldDB" id="U1HY06"/>
<keyword evidence="2" id="KW-1133">Transmembrane helix</keyword>
<dbReference type="InterPro" id="IPR056336">
    <property type="entry name" value="YVC1_C"/>
</dbReference>
<feature type="transmembrane region" description="Helical" evidence="2">
    <location>
        <begin position="298"/>
        <end position="316"/>
    </location>
</feature>
<feature type="region of interest" description="Disordered" evidence="1">
    <location>
        <begin position="638"/>
        <end position="660"/>
    </location>
</feature>
<name>U1HY06_ENDPU</name>
<feature type="compositionally biased region" description="Low complexity" evidence="1">
    <location>
        <begin position="640"/>
        <end position="659"/>
    </location>
</feature>
<evidence type="ECO:0000313" key="5">
    <source>
        <dbReference type="Proteomes" id="UP000019373"/>
    </source>
</evidence>
<organism evidence="4 5">
    <name type="scientific">Endocarpon pusillum (strain Z07020 / HMAS-L-300199)</name>
    <name type="common">Lichen-forming fungus</name>
    <dbReference type="NCBI Taxonomy" id="1263415"/>
    <lineage>
        <taxon>Eukaryota</taxon>
        <taxon>Fungi</taxon>
        <taxon>Dikarya</taxon>
        <taxon>Ascomycota</taxon>
        <taxon>Pezizomycotina</taxon>
        <taxon>Eurotiomycetes</taxon>
        <taxon>Chaetothyriomycetidae</taxon>
        <taxon>Verrucariales</taxon>
        <taxon>Verrucariaceae</taxon>
        <taxon>Endocarpon</taxon>
    </lineage>
</organism>
<dbReference type="HOGENOM" id="CLU_014699_0_0_1"/>
<evidence type="ECO:0000256" key="2">
    <source>
        <dbReference type="SAM" id="Phobius"/>
    </source>
</evidence>
<feature type="region of interest" description="Disordered" evidence="1">
    <location>
        <begin position="193"/>
        <end position="221"/>
    </location>
</feature>
<feature type="compositionally biased region" description="Polar residues" evidence="1">
    <location>
        <begin position="200"/>
        <end position="209"/>
    </location>
</feature>
<feature type="transmembrane region" description="Helical" evidence="2">
    <location>
        <begin position="386"/>
        <end position="406"/>
    </location>
</feature>
<feature type="region of interest" description="Disordered" evidence="1">
    <location>
        <begin position="146"/>
        <end position="179"/>
    </location>
</feature>
<gene>
    <name evidence="4" type="ORF">EPUS_02051</name>
</gene>
<keyword evidence="2" id="KW-0812">Transmembrane</keyword>